<accession>A0A8J5PIF6</accession>
<dbReference type="EMBL" id="JAELUR010000018">
    <property type="protein sequence ID" value="KAG7420433.1"/>
    <property type="molecule type" value="Genomic_DNA"/>
</dbReference>
<proteinExistence type="inferred from homology"/>
<evidence type="ECO:0000313" key="6">
    <source>
        <dbReference type="Proteomes" id="UP000693942"/>
    </source>
</evidence>
<evidence type="ECO:0000259" key="4">
    <source>
        <dbReference type="Pfam" id="PF08031"/>
    </source>
</evidence>
<dbReference type="GO" id="GO:0050660">
    <property type="term" value="F:flavin adenine dinucleotide binding"/>
    <property type="evidence" value="ECO:0007669"/>
    <property type="project" value="InterPro"/>
</dbReference>
<dbReference type="Proteomes" id="UP000693942">
    <property type="component" value="Unassembled WGS sequence"/>
</dbReference>
<protein>
    <submittedName>
        <fullName evidence="5">FAD-linked oxidoreductase patO</fullName>
    </submittedName>
</protein>
<organism evidence="5 6">
    <name type="scientific">Fusarium oxysporum f. sp. raphani</name>
    <dbReference type="NCBI Taxonomy" id="96318"/>
    <lineage>
        <taxon>Eukaryota</taxon>
        <taxon>Fungi</taxon>
        <taxon>Dikarya</taxon>
        <taxon>Ascomycota</taxon>
        <taxon>Pezizomycotina</taxon>
        <taxon>Sordariomycetes</taxon>
        <taxon>Hypocreomycetidae</taxon>
        <taxon>Hypocreales</taxon>
        <taxon>Nectriaceae</taxon>
        <taxon>Fusarium</taxon>
        <taxon>Fusarium oxysporum species complex</taxon>
    </lineage>
</organism>
<evidence type="ECO:0000256" key="2">
    <source>
        <dbReference type="ARBA" id="ARBA00023002"/>
    </source>
</evidence>
<dbReference type="InterPro" id="IPR012951">
    <property type="entry name" value="BBE"/>
</dbReference>
<name>A0A8J5PIF6_FUSOX</name>
<dbReference type="InterPro" id="IPR006094">
    <property type="entry name" value="Oxid_FAD_bind_N"/>
</dbReference>
<evidence type="ECO:0000313" key="5">
    <source>
        <dbReference type="EMBL" id="KAG7420433.1"/>
    </source>
</evidence>
<comment type="caution">
    <text evidence="5">The sequence shown here is derived from an EMBL/GenBank/DDBJ whole genome shotgun (WGS) entry which is preliminary data.</text>
</comment>
<feature type="domain" description="FAD linked oxidase N-terminal" evidence="3">
    <location>
        <begin position="89"/>
        <end position="134"/>
    </location>
</feature>
<sequence>MAIDQDKPAKLAVCLNKYILEATSAAQIATAMKWASSRNIRIVIKGKGHDLNGRGAYSLSIWTHRLRDMSFKSDWRHPSKNTTEHIAVVGSDPTVGLGRFIGGGGHGPLSSHYGLAADQVLQATVMTTDGRILVANAAQNQDLLWAIRGGGPGLYGAVVDTGAKLNETNPNIQDELSVAAEWIEEHKEALWRKWAPGSGSYINEANPFNKNFKEDFYGASYDRLLEVKQEYDPTNSLYVLSGVGSDKWQYDLNSGMLCAEN</sequence>
<dbReference type="PANTHER" id="PTHR13878">
    <property type="entry name" value="GULONOLACTONE OXIDASE"/>
    <property type="match status" value="1"/>
</dbReference>
<feature type="domain" description="Berberine/berberine-like" evidence="4">
    <location>
        <begin position="200"/>
        <end position="236"/>
    </location>
</feature>
<gene>
    <name evidence="5" type="primary">patO-1</name>
    <name evidence="5" type="ORF">Forpi1262_v016205</name>
</gene>
<dbReference type="PANTHER" id="PTHR13878:SF91">
    <property type="entry name" value="FAD BINDING DOMAIN PROTEIN (AFU_ORTHOLOGUE AFUA_6G12070)-RELATED"/>
    <property type="match status" value="1"/>
</dbReference>
<evidence type="ECO:0000259" key="3">
    <source>
        <dbReference type="Pfam" id="PF01565"/>
    </source>
</evidence>
<dbReference type="Pfam" id="PF08031">
    <property type="entry name" value="BBE"/>
    <property type="match status" value="1"/>
</dbReference>
<evidence type="ECO:0000256" key="1">
    <source>
        <dbReference type="ARBA" id="ARBA00005466"/>
    </source>
</evidence>
<dbReference type="AlphaFoldDB" id="A0A8J5PIF6"/>
<comment type="similarity">
    <text evidence="1">Belongs to the oxygen-dependent FAD-linked oxidoreductase family.</text>
</comment>
<dbReference type="InterPro" id="IPR050432">
    <property type="entry name" value="FAD-linked_Oxidoreductases_BP"/>
</dbReference>
<keyword evidence="2" id="KW-0560">Oxidoreductase</keyword>
<dbReference type="GO" id="GO:0016491">
    <property type="term" value="F:oxidoreductase activity"/>
    <property type="evidence" value="ECO:0007669"/>
    <property type="project" value="UniProtKB-KW"/>
</dbReference>
<reference evidence="5" key="1">
    <citation type="submission" date="2021-04" db="EMBL/GenBank/DDBJ databases">
        <title>First draft genome resource for Brassicaceae pathogens Fusarium oxysporum f. sp. raphani and Fusarium oxysporum f. sp. rapae.</title>
        <authorList>
            <person name="Asai S."/>
        </authorList>
    </citation>
    <scope>NUCLEOTIDE SEQUENCE</scope>
    <source>
        <strain evidence="5">Tf1262</strain>
    </source>
</reference>
<dbReference type="Pfam" id="PF01565">
    <property type="entry name" value="FAD_binding_4"/>
    <property type="match status" value="1"/>
</dbReference>